<accession>A0A645BEK9</accession>
<protein>
    <submittedName>
        <fullName evidence="1">Uncharacterized protein</fullName>
    </submittedName>
</protein>
<proteinExistence type="predicted"/>
<sequence>MPLFNVRVLRDTFFVTDVIAVSDLFSSSFTLAILNVGDSYVGFIALQNGFTK</sequence>
<dbReference type="AlphaFoldDB" id="A0A645BEK9"/>
<name>A0A645BEK9_9ZZZZ</name>
<comment type="caution">
    <text evidence="1">The sequence shown here is derived from an EMBL/GenBank/DDBJ whole genome shotgun (WGS) entry which is preliminary data.</text>
</comment>
<gene>
    <name evidence="1" type="ORF">SDC9_110769</name>
</gene>
<reference evidence="1" key="1">
    <citation type="submission" date="2019-08" db="EMBL/GenBank/DDBJ databases">
        <authorList>
            <person name="Kucharzyk K."/>
            <person name="Murdoch R.W."/>
            <person name="Higgins S."/>
            <person name="Loffler F."/>
        </authorList>
    </citation>
    <scope>NUCLEOTIDE SEQUENCE</scope>
</reference>
<dbReference type="EMBL" id="VSSQ01019654">
    <property type="protein sequence ID" value="MPM63885.1"/>
    <property type="molecule type" value="Genomic_DNA"/>
</dbReference>
<evidence type="ECO:0000313" key="1">
    <source>
        <dbReference type="EMBL" id="MPM63885.1"/>
    </source>
</evidence>
<organism evidence="1">
    <name type="scientific">bioreactor metagenome</name>
    <dbReference type="NCBI Taxonomy" id="1076179"/>
    <lineage>
        <taxon>unclassified sequences</taxon>
        <taxon>metagenomes</taxon>
        <taxon>ecological metagenomes</taxon>
    </lineage>
</organism>